<reference evidence="2 3" key="1">
    <citation type="journal article" date="2017" name="Int. J. Syst. Evol. Microbiol.">
        <title>Maripseudobacter aurantiacus gen. nov., sp. nov., a novel member of the family Flavobacteriaceae isolated from a sedimentation basin.</title>
        <authorList>
            <person name="Chen C."/>
            <person name="Su Y."/>
            <person name="Tao T."/>
            <person name="Fu G."/>
            <person name="Zhang C."/>
            <person name="Sun C."/>
            <person name="Zhang X."/>
            <person name="Wu M."/>
        </authorList>
    </citation>
    <scope>NUCLEOTIDE SEQUENCE [LARGE SCALE GENOMIC DNA]</scope>
    <source>
        <strain evidence="3">CDA4</strain>
    </source>
</reference>
<dbReference type="Pfam" id="PF00535">
    <property type="entry name" value="Glycos_transf_2"/>
    <property type="match status" value="1"/>
</dbReference>
<dbReference type="CDD" id="cd00761">
    <property type="entry name" value="Glyco_tranf_GTA_type"/>
    <property type="match status" value="1"/>
</dbReference>
<dbReference type="Proteomes" id="UP000308382">
    <property type="component" value="Unassembled WGS sequence"/>
</dbReference>
<dbReference type="AlphaFoldDB" id="A0A5R8M4R4"/>
<organism evidence="2 3">
    <name type="scientific">Maribacter aurantiacus</name>
    <dbReference type="NCBI Taxonomy" id="1882343"/>
    <lineage>
        <taxon>Bacteria</taxon>
        <taxon>Pseudomonadati</taxon>
        <taxon>Bacteroidota</taxon>
        <taxon>Flavobacteriia</taxon>
        <taxon>Flavobacteriales</taxon>
        <taxon>Flavobacteriaceae</taxon>
        <taxon>Maribacter</taxon>
    </lineage>
</organism>
<sequence length="298" mass="35187">MFSVLTPTYNRIKELPRVYDSLKAQTFRGFEWIIVDDGSTDGTLELVEQWQNQGLDFKIIYHLMPQNKGKSNAVNEGFMLCRLPYTIIADSDDTFSKNTLHDLNILWKSIESTRDAKSIGAIWTLVEDESGKLVGEAWPKNMWQVGFEERVLNRKRPIGGEKWHCWRTEVLKEFKMYVHPNSFISEAATWNKINSEYDFLCVNMVHRRYWYSETGMIHQKKSYKQIQKVIFYTSYYHLKEAPTKEIITTTHYRNIAFNFIRSSFFVKDSNIKLGTSKKTICLLIFLLLFFPRLLRKVI</sequence>
<protein>
    <submittedName>
        <fullName evidence="2">Glycosyltransferase family 2 protein</fullName>
    </submittedName>
</protein>
<evidence type="ECO:0000313" key="2">
    <source>
        <dbReference type="EMBL" id="TLF44553.1"/>
    </source>
</evidence>
<evidence type="ECO:0000313" key="3">
    <source>
        <dbReference type="Proteomes" id="UP000308382"/>
    </source>
</evidence>
<comment type="caution">
    <text evidence="2">The sequence shown here is derived from an EMBL/GenBank/DDBJ whole genome shotgun (WGS) entry which is preliminary data.</text>
</comment>
<name>A0A5R8M4R4_9FLAO</name>
<keyword evidence="2" id="KW-0808">Transferase</keyword>
<dbReference type="PANTHER" id="PTHR22916:SF3">
    <property type="entry name" value="UDP-GLCNAC:BETAGAL BETA-1,3-N-ACETYLGLUCOSAMINYLTRANSFERASE-LIKE PROTEIN 1"/>
    <property type="match status" value="1"/>
</dbReference>
<dbReference type="GO" id="GO:0016758">
    <property type="term" value="F:hexosyltransferase activity"/>
    <property type="evidence" value="ECO:0007669"/>
    <property type="project" value="UniProtKB-ARBA"/>
</dbReference>
<evidence type="ECO:0000259" key="1">
    <source>
        <dbReference type="Pfam" id="PF00535"/>
    </source>
</evidence>
<feature type="domain" description="Glycosyltransferase 2-like" evidence="1">
    <location>
        <begin position="3"/>
        <end position="103"/>
    </location>
</feature>
<dbReference type="Gene3D" id="3.90.550.10">
    <property type="entry name" value="Spore Coat Polysaccharide Biosynthesis Protein SpsA, Chain A"/>
    <property type="match status" value="1"/>
</dbReference>
<keyword evidence="3" id="KW-1185">Reference proteome</keyword>
<dbReference type="RefSeq" id="WP_138258281.1">
    <property type="nucleotide sequence ID" value="NZ_VBUK01000005.1"/>
</dbReference>
<dbReference type="PANTHER" id="PTHR22916">
    <property type="entry name" value="GLYCOSYLTRANSFERASE"/>
    <property type="match status" value="1"/>
</dbReference>
<proteinExistence type="predicted"/>
<accession>A0A5R8M4R4</accession>
<dbReference type="InterPro" id="IPR001173">
    <property type="entry name" value="Glyco_trans_2-like"/>
</dbReference>
<dbReference type="OrthoDB" id="9810303at2"/>
<dbReference type="EMBL" id="VBUK01000005">
    <property type="protein sequence ID" value="TLF44553.1"/>
    <property type="molecule type" value="Genomic_DNA"/>
</dbReference>
<dbReference type="SUPFAM" id="SSF53448">
    <property type="entry name" value="Nucleotide-diphospho-sugar transferases"/>
    <property type="match status" value="1"/>
</dbReference>
<gene>
    <name evidence="2" type="ORF">FEK29_09915</name>
</gene>
<dbReference type="InterPro" id="IPR029044">
    <property type="entry name" value="Nucleotide-diphossugar_trans"/>
</dbReference>